<evidence type="ECO:0000259" key="5">
    <source>
        <dbReference type="PROSITE" id="PS50211"/>
    </source>
</evidence>
<dbReference type="GO" id="GO:0032483">
    <property type="term" value="P:regulation of Rab protein signal transduction"/>
    <property type="evidence" value="ECO:0007669"/>
    <property type="project" value="TreeGrafter"/>
</dbReference>
<dbReference type="GeneTree" id="ENSGT00940000158215"/>
<dbReference type="PROSITE" id="PS50211">
    <property type="entry name" value="DENN"/>
    <property type="match status" value="1"/>
</dbReference>
<name>A0A671YVQ6_SPAAU</name>
<dbReference type="PROSITE" id="PS51498">
    <property type="entry name" value="MABP"/>
    <property type="match status" value="1"/>
</dbReference>
<keyword evidence="2" id="KW-0344">Guanine-nucleotide releasing factor</keyword>
<dbReference type="InterPro" id="IPR043153">
    <property type="entry name" value="DENN_C"/>
</dbReference>
<evidence type="ECO:0000256" key="4">
    <source>
        <dbReference type="SAM" id="MobiDB-lite"/>
    </source>
</evidence>
<dbReference type="FunFam" id="2.100.10.50:FF:000001">
    <property type="entry name" value="DENN domain containing 4C"/>
    <property type="match status" value="1"/>
</dbReference>
<sequence length="1861" mass="206063">MIEDKGHRVTDYFVVAGLTDKSTPLEQDLSETKSSGPKAPITDLAVINRSAGETVPEGFTCIDSTYSGQPANLNHGSLKSPELFLCYRRGRGKPPLIDIGVLYEGKERLIQGCEVIQATPYGRCANVNNSSANSQRIFITFRRAPPVQPQNSLAVTDICVIITSKGETPPHTFCKVEKNLNIGMWGSNVFLCYKKSVSASNSISYKAGLIFRYPPEDYESFPLSESVPLFCLPMGAKIECWAPNTRDPLPVFSTFVLTISSGEKVYGSAIQFYEPYSVDQLSEKQKIQLGVLSTVEKKMIPNRPVNTNKCICLLSRWPFFESFRKFLMFLYKLSVSGPHPLPIEKHISHFMHNVSFPSPQRPRILVQLSAHDNLILSQPVCTPLPLSGADYGTLLMNLGSENCATLLHFVLLENKILLHSLRPAVLTGVAEAVVAMIFPFQWQCPYIPLCPLSLAGVLNAPCPFIVGVDSRYFDLYDPPPDVVCVDLDTNTIYLSDEKRHNNWKNLPKKPCKTLMNSLSNLHHPLASVRQTSQDSSAVDMTPIEADFTWQKKKTSLEMEIQETFLRFMASILKGYRSYLKPITQAPSEKATAADSLYDLQGFLKSRDRAHQKFYSQLTKTQIFIRFIEECTFVSDKDTGLAFFDDCVEKLFPSDKITDKGTKVEGESSEDTRLLELDESQKSEHTVFVMPPEPPVNDGPEPAPKYTYKSFPKLHVELFDRPRELKPALSSRAAGASSSSSPAQLARRTKQEIKLAYKMAKRFYSNPPLWARCLFSHCYSLWFICLPAGVRLAKSKSRAMQQAYNVLLKMRTTEVEVLDEVCYRVVMQLCGLWGLPVMAVRVLVEMKKAGVHPNAITYGYYNKAVLEGPWPSRNRSGLFMWTKLRNVLRGVGQFKQALDRTPSNKGPTLSTTAASKGGSALTDADRLSHGSADSSNEVNGEEHNVFAHSHSMEDTSDNHCSTGTDSQKLLGSQMCEYIMVCVILRSTGRQSDQGYGSKDELHQELAEPHSKSDNVSLPDDDASLAAGDVANQTQPQRQKSFTERSCSFSAETRAGMLLEKGVDHMASQMGADARILAEALCAAQSPPPNSVSKALFKDLEEEPEDDRGLILGKLPEEEGPGEAEEEKGNDVAVEGTEAKMEKRERKHTETQEEDSGLRSATLERADVEAGADPLSLLVSETEESASVTSQETQRSVPAVVSRNLAEEIEMYMSLRSPLGVKSSSMELQQAQGDSADSPQPKPSLERRSSLPVPPVKTPAGSPGDTPRRSPSMVTRSKTFAVKTKVPSSIAGSPGARSASLAALVKSSQGGSLGSVINSISGIKMDTLLSGPKIDVLKSGMKQAANVASKVWGAVASAYSYSDDEDEQAQGGGGFPVSLDEQMLAAHDMDDSPERGPIPGLVANGLNQSCTSLGSSSGSSDTGRGTHQTRKHPFSSAREGLNEVSWPVKLVYFPLYPQIQLQDEQAEVLMSSCSQCRSCEALVYDEEIMAGWTADDSNLNTNCPFCRTAFLPLLHVEFHDLRTVTGFYMNPSASGDSIHSTSAQPTASSSVDIKAPDLISFPEEEPRETPDDRPGIHKRYAPNFKHFNGTSLTRSNSVGGPLQSLDYSQRPGHGNPNPIMLKCSRNHRCSGPVSVPYLSPLVLRKELETLLENEGDQVIYTHKFLSQHPIIFWNLVWYFRRLDLPSHLPGLILTSEHCNKGVQLPLTSLSQDSKQVYVQLLWDNINLHQEHGDPLYLQWRTLCELEKKATLAPTDHQEIRTLLNTIVRNIQTNDVYGPINLLIREIKRRPEGVKRQRSIYRDILFLSLVALGKENIDVEAFDREYRIAYDQLSTEQLKSLHRIDEPPTPSIQWCLKSFGTPFI</sequence>
<feature type="repeat" description="PPR" evidence="3">
    <location>
        <begin position="818"/>
        <end position="852"/>
    </location>
</feature>
<feature type="compositionally biased region" description="Low complexity" evidence="4">
    <location>
        <begin position="1173"/>
        <end position="1192"/>
    </location>
</feature>
<feature type="domain" description="MABP" evidence="6">
    <location>
        <begin position="38"/>
        <end position="197"/>
    </location>
</feature>
<dbReference type="SMART" id="SM00800">
    <property type="entry name" value="uDENN"/>
    <property type="match status" value="1"/>
</dbReference>
<feature type="compositionally biased region" description="Polar residues" evidence="4">
    <location>
        <begin position="1533"/>
        <end position="1549"/>
    </location>
</feature>
<organism evidence="7 8">
    <name type="scientific">Sparus aurata</name>
    <name type="common">Gilthead sea bream</name>
    <dbReference type="NCBI Taxonomy" id="8175"/>
    <lineage>
        <taxon>Eukaryota</taxon>
        <taxon>Metazoa</taxon>
        <taxon>Chordata</taxon>
        <taxon>Craniata</taxon>
        <taxon>Vertebrata</taxon>
        <taxon>Euteleostomi</taxon>
        <taxon>Actinopterygii</taxon>
        <taxon>Neopterygii</taxon>
        <taxon>Teleostei</taxon>
        <taxon>Neoteleostei</taxon>
        <taxon>Acanthomorphata</taxon>
        <taxon>Eupercaria</taxon>
        <taxon>Spariformes</taxon>
        <taxon>Sparidae</taxon>
        <taxon>Sparus</taxon>
    </lineage>
</organism>
<keyword evidence="8" id="KW-1185">Reference proteome</keyword>
<dbReference type="SMART" id="SM00799">
    <property type="entry name" value="DENN"/>
    <property type="match status" value="1"/>
</dbReference>
<dbReference type="Pfam" id="PF03456">
    <property type="entry name" value="uDENN"/>
    <property type="match status" value="1"/>
</dbReference>
<dbReference type="InterPro" id="IPR051696">
    <property type="entry name" value="DENN_Domain_GEFs"/>
</dbReference>
<dbReference type="GO" id="GO:0000813">
    <property type="term" value="C:ESCRT I complex"/>
    <property type="evidence" value="ECO:0007669"/>
    <property type="project" value="InterPro"/>
</dbReference>
<evidence type="ECO:0000256" key="2">
    <source>
        <dbReference type="ARBA" id="ARBA00022658"/>
    </source>
</evidence>
<feature type="compositionally biased region" description="Polar residues" evidence="4">
    <location>
        <begin position="900"/>
        <end position="913"/>
    </location>
</feature>
<feature type="compositionally biased region" description="Polar residues" evidence="4">
    <location>
        <begin position="1220"/>
        <end position="1236"/>
    </location>
</feature>
<evidence type="ECO:0000313" key="8">
    <source>
        <dbReference type="Proteomes" id="UP000472265"/>
    </source>
</evidence>
<dbReference type="PANTHER" id="PTHR12296">
    <property type="entry name" value="DENN DOMAIN-CONTAINING PROTEIN 4"/>
    <property type="match status" value="1"/>
</dbReference>
<dbReference type="GO" id="GO:0005085">
    <property type="term" value="F:guanyl-nucleotide exchange factor activity"/>
    <property type="evidence" value="ECO:0007669"/>
    <property type="project" value="UniProtKB-KW"/>
</dbReference>
<dbReference type="InterPro" id="IPR001194">
    <property type="entry name" value="cDENN_dom"/>
</dbReference>
<dbReference type="InterPro" id="IPR005113">
    <property type="entry name" value="uDENN_dom"/>
</dbReference>
<dbReference type="InterPro" id="IPR018798">
    <property type="entry name" value="MVB12A/B"/>
</dbReference>
<feature type="region of interest" description="Disordered" evidence="4">
    <location>
        <begin position="1533"/>
        <end position="1573"/>
    </location>
</feature>
<keyword evidence="1" id="KW-0597">Phosphoprotein</keyword>
<dbReference type="InterPro" id="IPR002885">
    <property type="entry name" value="PPR_rpt"/>
</dbReference>
<feature type="region of interest" description="Disordered" evidence="4">
    <location>
        <begin position="990"/>
        <end position="1021"/>
    </location>
</feature>
<dbReference type="InterPro" id="IPR011990">
    <property type="entry name" value="TPR-like_helical_dom_sf"/>
</dbReference>
<feature type="compositionally biased region" description="Low complexity" evidence="4">
    <location>
        <begin position="1410"/>
        <end position="1424"/>
    </location>
</feature>
<dbReference type="SMART" id="SM00801">
    <property type="entry name" value="dDENN"/>
    <property type="match status" value="1"/>
</dbReference>
<feature type="region of interest" description="Disordered" evidence="4">
    <location>
        <begin position="1112"/>
        <end position="1197"/>
    </location>
</feature>
<feature type="compositionally biased region" description="Basic and acidic residues" evidence="4">
    <location>
        <begin position="1135"/>
        <end position="1149"/>
    </location>
</feature>
<feature type="region of interest" description="Disordered" evidence="4">
    <location>
        <begin position="1410"/>
        <end position="1434"/>
    </location>
</feature>
<dbReference type="GO" id="GO:0005829">
    <property type="term" value="C:cytosol"/>
    <property type="evidence" value="ECO:0007669"/>
    <property type="project" value="UniProtKB-ARBA"/>
</dbReference>
<dbReference type="PROSITE" id="PS51375">
    <property type="entry name" value="PPR"/>
    <property type="match status" value="1"/>
</dbReference>
<dbReference type="PANTHER" id="PTHR12296:SF17">
    <property type="entry name" value="DENN DOMAIN-CONTAINING PROTEIN 4C"/>
    <property type="match status" value="1"/>
</dbReference>
<evidence type="ECO:0000256" key="3">
    <source>
        <dbReference type="PROSITE-ProRule" id="PRU00708"/>
    </source>
</evidence>
<feature type="region of interest" description="Disordered" evidence="4">
    <location>
        <begin position="1219"/>
        <end position="1276"/>
    </location>
</feature>
<feature type="compositionally biased region" description="Acidic residues" evidence="4">
    <location>
        <begin position="1116"/>
        <end position="1126"/>
    </location>
</feature>
<evidence type="ECO:0000259" key="6">
    <source>
        <dbReference type="PROSITE" id="PS51498"/>
    </source>
</evidence>
<dbReference type="InterPro" id="IPR023341">
    <property type="entry name" value="MABP"/>
</dbReference>
<evidence type="ECO:0000313" key="7">
    <source>
        <dbReference type="Ensembl" id="ENSSAUP00010067581.1"/>
    </source>
</evidence>
<reference evidence="7" key="2">
    <citation type="submission" date="2025-08" db="UniProtKB">
        <authorList>
            <consortium name="Ensembl"/>
        </authorList>
    </citation>
    <scope>IDENTIFICATION</scope>
</reference>
<accession>A0A671YVQ6</accession>
<feature type="region of interest" description="Disordered" evidence="4">
    <location>
        <begin position="897"/>
        <end position="938"/>
    </location>
</feature>
<feature type="compositionally biased region" description="Basic and acidic residues" evidence="4">
    <location>
        <begin position="996"/>
        <end position="1011"/>
    </location>
</feature>
<reference evidence="7" key="3">
    <citation type="submission" date="2025-09" db="UniProtKB">
        <authorList>
            <consortium name="Ensembl"/>
        </authorList>
    </citation>
    <scope>IDENTIFICATION</scope>
</reference>
<evidence type="ECO:0000256" key="1">
    <source>
        <dbReference type="ARBA" id="ARBA00022553"/>
    </source>
</evidence>
<dbReference type="FunFam" id="1.25.40.10:FF:000042">
    <property type="entry name" value="C-myc promoter-binding protein isoform X1"/>
    <property type="match status" value="1"/>
</dbReference>
<dbReference type="Gene3D" id="1.25.40.10">
    <property type="entry name" value="Tetratricopeptide repeat domain"/>
    <property type="match status" value="1"/>
</dbReference>
<dbReference type="Pfam" id="PF10240">
    <property type="entry name" value="DUF2464"/>
    <property type="match status" value="1"/>
</dbReference>
<reference evidence="7" key="1">
    <citation type="submission" date="2021-04" db="EMBL/GenBank/DDBJ databases">
        <authorList>
            <consortium name="Wellcome Sanger Institute Data Sharing"/>
        </authorList>
    </citation>
    <scope>NUCLEOTIDE SEQUENCE [LARGE SCALE GENOMIC DNA]</scope>
</reference>
<feature type="domain" description="UDENN" evidence="5">
    <location>
        <begin position="189"/>
        <end position="639"/>
    </location>
</feature>
<dbReference type="InterPro" id="IPR005112">
    <property type="entry name" value="dDENN_dom"/>
</dbReference>
<protein>
    <submittedName>
        <fullName evidence="7">DENN domain containing 4C</fullName>
    </submittedName>
</protein>
<dbReference type="Gene3D" id="2.100.10.50">
    <property type="match status" value="1"/>
</dbReference>
<gene>
    <name evidence="7" type="primary">DENND4C</name>
    <name evidence="7" type="synonym">dennd4c</name>
</gene>
<dbReference type="Proteomes" id="UP000472265">
    <property type="component" value="Chromosome 10"/>
</dbReference>
<dbReference type="InterPro" id="IPR037516">
    <property type="entry name" value="Tripartite_DENN"/>
</dbReference>
<dbReference type="Pfam" id="PF02141">
    <property type="entry name" value="DENN"/>
    <property type="match status" value="1"/>
</dbReference>
<dbReference type="Ensembl" id="ENSSAUT00010070741.1">
    <property type="protein sequence ID" value="ENSSAUP00010067581.1"/>
    <property type="gene ID" value="ENSSAUG00010026811.1"/>
</dbReference>
<dbReference type="Gene3D" id="3.40.50.11500">
    <property type="match status" value="1"/>
</dbReference>
<dbReference type="Pfam" id="PF03455">
    <property type="entry name" value="dDENN"/>
    <property type="match status" value="1"/>
</dbReference>
<proteinExistence type="predicted"/>